<dbReference type="EMBL" id="QXED01000005">
    <property type="protein sequence ID" value="RIV21633.1"/>
    <property type="molecule type" value="Genomic_DNA"/>
</dbReference>
<dbReference type="RefSeq" id="WP_119669424.1">
    <property type="nucleotide sequence ID" value="NZ_QXED01000005.1"/>
</dbReference>
<sequence length="103" mass="11538">MTNRPTLDQVLEIIRFTVTPENTSAFLEGRAEVERFTGSLAGHVSTELLHLGGENWLMLIRWEDEAAVKAAQQQTATSPVITEWINQTAQFVSFEEGTVRYVG</sequence>
<dbReference type="Proteomes" id="UP000283523">
    <property type="component" value="Unassembled WGS sequence"/>
</dbReference>
<dbReference type="OrthoDB" id="1645001at2"/>
<dbReference type="Gene3D" id="3.30.70.100">
    <property type="match status" value="1"/>
</dbReference>
<dbReference type="Pfam" id="PF03992">
    <property type="entry name" value="ABM"/>
    <property type="match status" value="1"/>
</dbReference>
<evidence type="ECO:0000313" key="3">
    <source>
        <dbReference type="Proteomes" id="UP000283523"/>
    </source>
</evidence>
<protein>
    <recommendedName>
        <fullName evidence="1">ABM domain-containing protein</fullName>
    </recommendedName>
</protein>
<proteinExistence type="predicted"/>
<name>A0A418M6X0_9BACT</name>
<reference evidence="2 3" key="1">
    <citation type="submission" date="2018-08" db="EMBL/GenBank/DDBJ databases">
        <title>Fibrisoma montanum sp. nov., isolated from Danxia mountain soil.</title>
        <authorList>
            <person name="Huang Y."/>
        </authorList>
    </citation>
    <scope>NUCLEOTIDE SEQUENCE [LARGE SCALE GENOMIC DNA]</scope>
    <source>
        <strain evidence="2 3">HYT19</strain>
    </source>
</reference>
<organism evidence="2 3">
    <name type="scientific">Fibrisoma montanum</name>
    <dbReference type="NCBI Taxonomy" id="2305895"/>
    <lineage>
        <taxon>Bacteria</taxon>
        <taxon>Pseudomonadati</taxon>
        <taxon>Bacteroidota</taxon>
        <taxon>Cytophagia</taxon>
        <taxon>Cytophagales</taxon>
        <taxon>Spirosomataceae</taxon>
        <taxon>Fibrisoma</taxon>
    </lineage>
</organism>
<keyword evidence="3" id="KW-1185">Reference proteome</keyword>
<dbReference type="InterPro" id="IPR007138">
    <property type="entry name" value="ABM_dom"/>
</dbReference>
<evidence type="ECO:0000259" key="1">
    <source>
        <dbReference type="Pfam" id="PF03992"/>
    </source>
</evidence>
<comment type="caution">
    <text evidence="2">The sequence shown here is derived from an EMBL/GenBank/DDBJ whole genome shotgun (WGS) entry which is preliminary data.</text>
</comment>
<feature type="domain" description="ABM" evidence="1">
    <location>
        <begin position="11"/>
        <end position="74"/>
    </location>
</feature>
<accession>A0A418M6X0</accession>
<dbReference type="AlphaFoldDB" id="A0A418M6X0"/>
<dbReference type="SUPFAM" id="SSF54909">
    <property type="entry name" value="Dimeric alpha+beta barrel"/>
    <property type="match status" value="1"/>
</dbReference>
<evidence type="ECO:0000313" key="2">
    <source>
        <dbReference type="EMBL" id="RIV21633.1"/>
    </source>
</evidence>
<dbReference type="InterPro" id="IPR011008">
    <property type="entry name" value="Dimeric_a/b-barrel"/>
</dbReference>
<gene>
    <name evidence="2" type="ORF">DYU11_19755</name>
</gene>